<feature type="active site" description="Acyl-ester intermediate" evidence="7">
    <location>
        <position position="90"/>
    </location>
</feature>
<protein>
    <submittedName>
        <fullName evidence="11">D-alanyl-D-alanine carboxypeptidase</fullName>
    </submittedName>
</protein>
<dbReference type="AlphaFoldDB" id="A0AA41UEP8"/>
<evidence type="ECO:0000256" key="2">
    <source>
        <dbReference type="ARBA" id="ARBA00022729"/>
    </source>
</evidence>
<reference evidence="11" key="1">
    <citation type="submission" date="2022-03" db="EMBL/GenBank/DDBJ databases">
        <title>Cryobacterium sp. nov. strain ZS14-85, isolated from Antarctic soil.</title>
        <authorList>
            <person name="Li J."/>
            <person name="Niu G."/>
        </authorList>
    </citation>
    <scope>NUCLEOTIDE SEQUENCE</scope>
    <source>
        <strain evidence="11">ZS14-85</strain>
    </source>
</reference>
<dbReference type="SUPFAM" id="SSF56601">
    <property type="entry name" value="beta-lactamase/transpeptidase-like"/>
    <property type="match status" value="1"/>
</dbReference>
<dbReference type="GO" id="GO:0008360">
    <property type="term" value="P:regulation of cell shape"/>
    <property type="evidence" value="ECO:0007669"/>
    <property type="project" value="UniProtKB-KW"/>
</dbReference>
<feature type="active site" evidence="7">
    <location>
        <position position="157"/>
    </location>
</feature>
<keyword evidence="3" id="KW-0378">Hydrolase</keyword>
<evidence type="ECO:0000256" key="1">
    <source>
        <dbReference type="ARBA" id="ARBA00007164"/>
    </source>
</evidence>
<evidence type="ECO:0000256" key="7">
    <source>
        <dbReference type="PIRSR" id="PIRSR618044-1"/>
    </source>
</evidence>
<evidence type="ECO:0000313" key="12">
    <source>
        <dbReference type="Proteomes" id="UP001165341"/>
    </source>
</evidence>
<evidence type="ECO:0000256" key="6">
    <source>
        <dbReference type="ARBA" id="ARBA00023316"/>
    </source>
</evidence>
<dbReference type="PANTHER" id="PTHR21581">
    <property type="entry name" value="D-ALANYL-D-ALANINE CARBOXYPEPTIDASE"/>
    <property type="match status" value="1"/>
</dbReference>
<evidence type="ECO:0000256" key="9">
    <source>
        <dbReference type="RuleBase" id="RU004016"/>
    </source>
</evidence>
<keyword evidence="5" id="KW-0573">Peptidoglycan synthesis</keyword>
<evidence type="ECO:0000256" key="5">
    <source>
        <dbReference type="ARBA" id="ARBA00022984"/>
    </source>
</evidence>
<feature type="domain" description="Peptidase S11 D-alanyl-D-alanine carboxypeptidase A N-terminal" evidence="10">
    <location>
        <begin position="76"/>
        <end position="273"/>
    </location>
</feature>
<evidence type="ECO:0000256" key="8">
    <source>
        <dbReference type="PIRSR" id="PIRSR618044-2"/>
    </source>
</evidence>
<gene>
    <name evidence="11" type="ORF">MQH31_07575</name>
</gene>
<keyword evidence="6" id="KW-0961">Cell wall biogenesis/degradation</keyword>
<accession>A0AA41UEP8</accession>
<dbReference type="Proteomes" id="UP001165341">
    <property type="component" value="Unassembled WGS sequence"/>
</dbReference>
<evidence type="ECO:0000256" key="4">
    <source>
        <dbReference type="ARBA" id="ARBA00022960"/>
    </source>
</evidence>
<dbReference type="PANTHER" id="PTHR21581:SF33">
    <property type="entry name" value="D-ALANYL-D-ALANINE CARBOXYPEPTIDASE DACB"/>
    <property type="match status" value="1"/>
</dbReference>
<dbReference type="InterPro" id="IPR018044">
    <property type="entry name" value="Peptidase_S11"/>
</dbReference>
<evidence type="ECO:0000256" key="3">
    <source>
        <dbReference type="ARBA" id="ARBA00022801"/>
    </source>
</evidence>
<evidence type="ECO:0000259" key="10">
    <source>
        <dbReference type="Pfam" id="PF00768"/>
    </source>
</evidence>
<feature type="binding site" evidence="8">
    <location>
        <position position="257"/>
    </location>
    <ligand>
        <name>substrate</name>
    </ligand>
</feature>
<comment type="similarity">
    <text evidence="1 9">Belongs to the peptidase S11 family.</text>
</comment>
<evidence type="ECO:0000313" key="11">
    <source>
        <dbReference type="EMBL" id="MCI4657668.1"/>
    </source>
</evidence>
<dbReference type="GO" id="GO:0009252">
    <property type="term" value="P:peptidoglycan biosynthetic process"/>
    <property type="evidence" value="ECO:0007669"/>
    <property type="project" value="UniProtKB-KW"/>
</dbReference>
<dbReference type="GO" id="GO:0071555">
    <property type="term" value="P:cell wall organization"/>
    <property type="evidence" value="ECO:0007669"/>
    <property type="project" value="UniProtKB-KW"/>
</dbReference>
<keyword evidence="11" id="KW-0121">Carboxypeptidase</keyword>
<keyword evidence="12" id="KW-1185">Reference proteome</keyword>
<keyword evidence="4" id="KW-0133">Cell shape</keyword>
<dbReference type="GO" id="GO:0009002">
    <property type="term" value="F:serine-type D-Ala-D-Ala carboxypeptidase activity"/>
    <property type="evidence" value="ECO:0007669"/>
    <property type="project" value="InterPro"/>
</dbReference>
<keyword evidence="11" id="KW-0645">Protease</keyword>
<feature type="active site" description="Proton acceptor" evidence="7">
    <location>
        <position position="93"/>
    </location>
</feature>
<name>A0AA41UEP8_9MICO</name>
<keyword evidence="2" id="KW-0732">Signal</keyword>
<proteinExistence type="inferred from homology"/>
<sequence length="411" mass="41495">MPSASRSTILRRRFAVLGGLLVVILLGGYFATTSAAALPASAATLTQPAALTQPATAMVWPGIGEGAIGAVGYDGVLGSSGSQAAVPIASITKMITSLVLLDAKPLAATEAGPDVKFTDADVQIYYDVLAQDGSVAPVVSGMVLSQRQALEGMLLPSANNYSITLANWAFGSVDAYLKVARAWLTDHGLTGTTIADTSGLSPGSASTPADLVEIGKLVLKNPALASIVSEKTTVLPTIGTVTNTNEMLGDHGVDGIKTGTTDEAGACLLFSADFTVGETTVTLVGVLLGGTTHDTLDADIGRLIESVKPGFREVTLTEAGASYGAYASVWGQSGTAVAAGPASALVWSDTAVTGVATARPVGVGADGDTVGSLDFTVGTKTVSVPLVLDGTLSDPGPGWRFTHPGELFASR</sequence>
<dbReference type="Gene3D" id="3.40.710.10">
    <property type="entry name" value="DD-peptidase/beta-lactamase superfamily"/>
    <property type="match status" value="1"/>
</dbReference>
<dbReference type="InterPro" id="IPR001967">
    <property type="entry name" value="Peptidase_S11_N"/>
</dbReference>
<dbReference type="EMBL" id="JALGAR010000001">
    <property type="protein sequence ID" value="MCI4657668.1"/>
    <property type="molecule type" value="Genomic_DNA"/>
</dbReference>
<dbReference type="PRINTS" id="PR00725">
    <property type="entry name" value="DADACBPTASE1"/>
</dbReference>
<dbReference type="Pfam" id="PF00768">
    <property type="entry name" value="Peptidase_S11"/>
    <property type="match status" value="1"/>
</dbReference>
<dbReference type="RefSeq" id="WP_243011498.1">
    <property type="nucleotide sequence ID" value="NZ_JALGAR010000001.1"/>
</dbReference>
<organism evidence="11 12">
    <name type="scientific">Cryobacterium zhongshanensis</name>
    <dbReference type="NCBI Taxonomy" id="2928153"/>
    <lineage>
        <taxon>Bacteria</taxon>
        <taxon>Bacillati</taxon>
        <taxon>Actinomycetota</taxon>
        <taxon>Actinomycetes</taxon>
        <taxon>Micrococcales</taxon>
        <taxon>Microbacteriaceae</taxon>
        <taxon>Cryobacterium</taxon>
    </lineage>
</organism>
<dbReference type="InterPro" id="IPR012338">
    <property type="entry name" value="Beta-lactam/transpept-like"/>
</dbReference>
<dbReference type="GO" id="GO:0006508">
    <property type="term" value="P:proteolysis"/>
    <property type="evidence" value="ECO:0007669"/>
    <property type="project" value="InterPro"/>
</dbReference>
<comment type="caution">
    <text evidence="11">The sequence shown here is derived from an EMBL/GenBank/DDBJ whole genome shotgun (WGS) entry which is preliminary data.</text>
</comment>